<dbReference type="SUPFAM" id="SSF50486">
    <property type="entry name" value="FMT C-terminal domain-like"/>
    <property type="match status" value="1"/>
</dbReference>
<dbReference type="InterPro" id="IPR011034">
    <property type="entry name" value="Formyl_transferase-like_C_sf"/>
</dbReference>
<keyword evidence="7" id="KW-0326">Glycosidase</keyword>
<feature type="region of interest" description="Disordered" evidence="6">
    <location>
        <begin position="204"/>
        <end position="228"/>
    </location>
</feature>
<dbReference type="Gene3D" id="3.10.300.10">
    <property type="entry name" value="Methylpurine-DNA glycosylase (MPG)"/>
    <property type="match status" value="1"/>
</dbReference>
<gene>
    <name evidence="7" type="ORF">MFUM_1455</name>
</gene>
<dbReference type="EMBL" id="OX458932">
    <property type="protein sequence ID" value="CAI9085798.1"/>
    <property type="molecule type" value="Genomic_DNA"/>
</dbReference>
<protein>
    <recommendedName>
        <fullName evidence="5">Putative 3-methyladenine DNA glycosylase</fullName>
        <ecNumber evidence="5">3.2.2.-</ecNumber>
    </recommendedName>
</protein>
<dbReference type="PANTHER" id="PTHR10429">
    <property type="entry name" value="DNA-3-METHYLADENINE GLYCOSYLASE"/>
    <property type="match status" value="1"/>
</dbReference>
<dbReference type="InterPro" id="IPR036995">
    <property type="entry name" value="MPG_sf"/>
</dbReference>
<keyword evidence="4 5" id="KW-0234">DNA repair</keyword>
<keyword evidence="2 5" id="KW-0227">DNA damage</keyword>
<dbReference type="InterPro" id="IPR003180">
    <property type="entry name" value="MPG"/>
</dbReference>
<accession>A0ABM9IDM6</accession>
<dbReference type="Pfam" id="PF02245">
    <property type="entry name" value="Pur_DNA_glyco"/>
    <property type="match status" value="1"/>
</dbReference>
<evidence type="ECO:0000256" key="2">
    <source>
        <dbReference type="ARBA" id="ARBA00022763"/>
    </source>
</evidence>
<proteinExistence type="inferred from homology"/>
<dbReference type="CDD" id="cd00540">
    <property type="entry name" value="AAG"/>
    <property type="match status" value="1"/>
</dbReference>
<organism evidence="7 8">
    <name type="scientific">Candidatus Methylacidiphilum fumarolicum</name>
    <dbReference type="NCBI Taxonomy" id="591154"/>
    <lineage>
        <taxon>Bacteria</taxon>
        <taxon>Pseudomonadati</taxon>
        <taxon>Verrucomicrobiota</taxon>
        <taxon>Methylacidiphilae</taxon>
        <taxon>Methylacidiphilales</taxon>
        <taxon>Methylacidiphilaceae</taxon>
        <taxon>Methylacidiphilum (ex Ratnadevi et al. 2023)</taxon>
    </lineage>
</organism>
<dbReference type="GO" id="GO:0016798">
    <property type="term" value="F:hydrolase activity, acting on glycosyl bonds"/>
    <property type="evidence" value="ECO:0007669"/>
    <property type="project" value="UniProtKB-KW"/>
</dbReference>
<dbReference type="Proteomes" id="UP001161497">
    <property type="component" value="Chromosome"/>
</dbReference>
<dbReference type="NCBIfam" id="TIGR00567">
    <property type="entry name" value="3mg"/>
    <property type="match status" value="1"/>
</dbReference>
<keyword evidence="3 5" id="KW-0378">Hydrolase</keyword>
<dbReference type="HAMAP" id="MF_00527">
    <property type="entry name" value="3MGH"/>
    <property type="match status" value="1"/>
</dbReference>
<evidence type="ECO:0000256" key="4">
    <source>
        <dbReference type="ARBA" id="ARBA00023204"/>
    </source>
</evidence>
<name>A0ABM9IDM6_9BACT</name>
<evidence type="ECO:0000256" key="3">
    <source>
        <dbReference type="ARBA" id="ARBA00022801"/>
    </source>
</evidence>
<evidence type="ECO:0000256" key="5">
    <source>
        <dbReference type="HAMAP-Rule" id="MF_00527"/>
    </source>
</evidence>
<evidence type="ECO:0000313" key="8">
    <source>
        <dbReference type="Proteomes" id="UP001161497"/>
    </source>
</evidence>
<keyword evidence="8" id="KW-1185">Reference proteome</keyword>
<dbReference type="PANTHER" id="PTHR10429:SF0">
    <property type="entry name" value="DNA-3-METHYLADENINE GLYCOSYLASE"/>
    <property type="match status" value="1"/>
</dbReference>
<sequence>MGKKIGLAAYLIDDPVQGALFFLGKKLTVRDPKGIIAGIIIETEAYGGAEDKACHGYGNRLTPRNKIIFQQGGITYVYFCYGMHHLLNFVLGPEGIPMAVLIRGVIITEGKELVKSRRKGIPEHQWADGPGKVTKTMGITLADNGISLIGERIWVEESGLEVPDSEIERTPRIGVDYAEEWAKKPLRFVWKKAINRIMPTLMDASSSPHNKDKEKTAFGPTTHYKPFS</sequence>
<reference evidence="7" key="1">
    <citation type="submission" date="2023-03" db="EMBL/GenBank/DDBJ databases">
        <authorList>
            <person name="Cremers G."/>
            <person name="Picone N."/>
        </authorList>
    </citation>
    <scope>NUCLEOTIDE SEQUENCE</scope>
    <source>
        <strain evidence="7">Sample_alias</strain>
    </source>
</reference>
<dbReference type="EC" id="3.2.2.-" evidence="5"/>
<evidence type="ECO:0000313" key="7">
    <source>
        <dbReference type="EMBL" id="CAI9085798.1"/>
    </source>
</evidence>
<comment type="similarity">
    <text evidence="1 5">Belongs to the DNA glycosylase MPG family.</text>
</comment>
<evidence type="ECO:0000256" key="6">
    <source>
        <dbReference type="SAM" id="MobiDB-lite"/>
    </source>
</evidence>
<dbReference type="RefSeq" id="WP_009060900.1">
    <property type="nucleotide sequence ID" value="NZ_JAHXRZ010000018.1"/>
</dbReference>
<evidence type="ECO:0000256" key="1">
    <source>
        <dbReference type="ARBA" id="ARBA00009232"/>
    </source>
</evidence>